<dbReference type="GO" id="GO:0033816">
    <property type="term" value="F:diaminobutyrate acetyltransferase activity"/>
    <property type="evidence" value="ECO:0007669"/>
    <property type="project" value="UniProtKB-EC"/>
</dbReference>
<evidence type="ECO:0000256" key="2">
    <source>
        <dbReference type="ARBA" id="ARBA00010712"/>
    </source>
</evidence>
<dbReference type="OrthoDB" id="2436196at2"/>
<dbReference type="InterPro" id="IPR012772">
    <property type="entry name" value="Ectoine_EctA"/>
</dbReference>
<proteinExistence type="inferred from homology"/>
<dbReference type="PROSITE" id="PS51186">
    <property type="entry name" value="GNAT"/>
    <property type="match status" value="1"/>
</dbReference>
<accession>A0A0J1JIS0</accession>
<reference evidence="10 11" key="1">
    <citation type="submission" date="2015-05" db="EMBL/GenBank/DDBJ databases">
        <title>Photobacterium galathea sp. nov.</title>
        <authorList>
            <person name="Machado H."/>
            <person name="Gram L."/>
        </authorList>
    </citation>
    <scope>NUCLEOTIDE SEQUENCE [LARGE SCALE GENOMIC DNA]</scope>
    <source>
        <strain evidence="10 11">DSM 25995</strain>
    </source>
</reference>
<dbReference type="RefSeq" id="WP_047873370.1">
    <property type="nucleotide sequence ID" value="NZ_BMYC01000001.1"/>
</dbReference>
<evidence type="ECO:0000313" key="10">
    <source>
        <dbReference type="EMBL" id="KLV01917.1"/>
    </source>
</evidence>
<evidence type="ECO:0000256" key="3">
    <source>
        <dbReference type="ARBA" id="ARBA00012355"/>
    </source>
</evidence>
<evidence type="ECO:0000256" key="6">
    <source>
        <dbReference type="ARBA" id="ARBA00023315"/>
    </source>
</evidence>
<dbReference type="UniPathway" id="UPA00067">
    <property type="reaction ID" value="UER00122"/>
</dbReference>
<protein>
    <recommendedName>
        <fullName evidence="4 8">L-2,4-diaminobutyric acid acetyltransferase</fullName>
        <shortName evidence="8">DABA acetyltransferase</shortName>
        <ecNumber evidence="3 8">2.3.1.178</ecNumber>
    </recommendedName>
</protein>
<dbReference type="AlphaFoldDB" id="A0A0J1JIS0"/>
<gene>
    <name evidence="8" type="primary">ectA</name>
    <name evidence="10" type="ORF">ABT58_05785</name>
</gene>
<dbReference type="CDD" id="cd04301">
    <property type="entry name" value="NAT_SF"/>
    <property type="match status" value="1"/>
</dbReference>
<keyword evidence="11" id="KW-1185">Reference proteome</keyword>
<evidence type="ECO:0000256" key="8">
    <source>
        <dbReference type="RuleBase" id="RU365045"/>
    </source>
</evidence>
<dbReference type="InterPro" id="IPR000182">
    <property type="entry name" value="GNAT_dom"/>
</dbReference>
<dbReference type="PATRIC" id="fig|754436.4.peg.1228"/>
<evidence type="ECO:0000259" key="9">
    <source>
        <dbReference type="PROSITE" id="PS51186"/>
    </source>
</evidence>
<organism evidence="10 11">
    <name type="scientific">Photobacterium aphoticum</name>
    <dbReference type="NCBI Taxonomy" id="754436"/>
    <lineage>
        <taxon>Bacteria</taxon>
        <taxon>Pseudomonadati</taxon>
        <taxon>Pseudomonadota</taxon>
        <taxon>Gammaproteobacteria</taxon>
        <taxon>Vibrionales</taxon>
        <taxon>Vibrionaceae</taxon>
        <taxon>Photobacterium</taxon>
    </lineage>
</organism>
<comment type="catalytic activity">
    <reaction evidence="7 8">
        <text>L-2,4-diaminobutanoate + acetyl-CoA = (2S)-4-acetamido-2-aminobutanoate + CoA + H(+)</text>
        <dbReference type="Rhea" id="RHEA:16901"/>
        <dbReference type="ChEBI" id="CHEBI:15378"/>
        <dbReference type="ChEBI" id="CHEBI:57287"/>
        <dbReference type="ChEBI" id="CHEBI:57288"/>
        <dbReference type="ChEBI" id="CHEBI:58761"/>
        <dbReference type="ChEBI" id="CHEBI:58929"/>
        <dbReference type="EC" id="2.3.1.178"/>
    </reaction>
</comment>
<keyword evidence="5 8" id="KW-0808">Transferase</keyword>
<keyword evidence="6 8" id="KW-0012">Acyltransferase</keyword>
<dbReference type="Gene3D" id="3.40.630.30">
    <property type="match status" value="1"/>
</dbReference>
<evidence type="ECO:0000256" key="5">
    <source>
        <dbReference type="ARBA" id="ARBA00022679"/>
    </source>
</evidence>
<dbReference type="NCBIfam" id="TIGR02406">
    <property type="entry name" value="ectoine_EctA"/>
    <property type="match status" value="1"/>
</dbReference>
<evidence type="ECO:0000256" key="1">
    <source>
        <dbReference type="ARBA" id="ARBA00004978"/>
    </source>
</evidence>
<sequence>MSTSAKQLMPSNIEKHPQATWHFREPSIDDGDDIFTLIANCPPLDTNSSYCNFLQSSHFSKTCILAEYNDTLAGFISAYRKPDEPHVLFVWQVAVAPHSRGKGLAFSMLDALVGRMQRHNVKVIETTITEDNEASWALFKKMDAAHGQQGVVTTFLDEQAHFKGKHDTEYLYRITLKHSQ</sequence>
<dbReference type="GO" id="GO:0019491">
    <property type="term" value="P:ectoine biosynthetic process"/>
    <property type="evidence" value="ECO:0007669"/>
    <property type="project" value="UniProtKB-UniPathway"/>
</dbReference>
<dbReference type="EC" id="2.3.1.178" evidence="3 8"/>
<evidence type="ECO:0000256" key="7">
    <source>
        <dbReference type="ARBA" id="ARBA00048924"/>
    </source>
</evidence>
<comment type="pathway">
    <text evidence="1 8">Amine and polyamine biosynthesis; ectoine biosynthesis; L-ectoine from L-aspartate 4-semialdehyde: step 2/3.</text>
</comment>
<feature type="domain" description="N-acetyltransferase" evidence="9">
    <location>
        <begin position="21"/>
        <end position="177"/>
    </location>
</feature>
<name>A0A0J1JIS0_9GAMM</name>
<evidence type="ECO:0000313" key="11">
    <source>
        <dbReference type="Proteomes" id="UP000036426"/>
    </source>
</evidence>
<comment type="function">
    <text evidence="8">Catalyzes the acetylation of L-2,4-diaminobutyrate (DABA) to gamma-N-acetyl-alpha,gamma-diaminobutyric acid (ADABA) with acetyl coenzyme A.</text>
</comment>
<dbReference type="SUPFAM" id="SSF55729">
    <property type="entry name" value="Acyl-CoA N-acyltransferases (Nat)"/>
    <property type="match status" value="1"/>
</dbReference>
<comment type="similarity">
    <text evidence="2 8">Belongs to the acetyltransferase family. EctA subfamily.</text>
</comment>
<comment type="caution">
    <text evidence="10">The sequence shown here is derived from an EMBL/GenBank/DDBJ whole genome shotgun (WGS) entry which is preliminary data.</text>
</comment>
<evidence type="ECO:0000256" key="4">
    <source>
        <dbReference type="ARBA" id="ARBA00017935"/>
    </source>
</evidence>
<dbReference type="EMBL" id="LDOV01000010">
    <property type="protein sequence ID" value="KLV01917.1"/>
    <property type="molecule type" value="Genomic_DNA"/>
</dbReference>
<dbReference type="Proteomes" id="UP000036426">
    <property type="component" value="Unassembled WGS sequence"/>
</dbReference>
<dbReference type="Pfam" id="PF00583">
    <property type="entry name" value="Acetyltransf_1"/>
    <property type="match status" value="1"/>
</dbReference>
<dbReference type="InterPro" id="IPR016181">
    <property type="entry name" value="Acyl_CoA_acyltransferase"/>
</dbReference>